<organism evidence="1 2">
    <name type="scientific">Oryzias melastigma</name>
    <name type="common">Marine medaka</name>
    <dbReference type="NCBI Taxonomy" id="30732"/>
    <lineage>
        <taxon>Eukaryota</taxon>
        <taxon>Metazoa</taxon>
        <taxon>Chordata</taxon>
        <taxon>Craniata</taxon>
        <taxon>Vertebrata</taxon>
        <taxon>Euteleostomi</taxon>
        <taxon>Actinopterygii</taxon>
        <taxon>Neopterygii</taxon>
        <taxon>Teleostei</taxon>
        <taxon>Neoteleostei</taxon>
        <taxon>Acanthomorphata</taxon>
        <taxon>Ovalentaria</taxon>
        <taxon>Atherinomorphae</taxon>
        <taxon>Beloniformes</taxon>
        <taxon>Adrianichthyidae</taxon>
        <taxon>Oryziinae</taxon>
        <taxon>Oryzias</taxon>
    </lineage>
</organism>
<gene>
    <name evidence="1" type="ORF">FQA47_005130</name>
</gene>
<dbReference type="EMBL" id="WKFB01000219">
    <property type="protein sequence ID" value="KAF6731066.1"/>
    <property type="molecule type" value="Genomic_DNA"/>
</dbReference>
<protein>
    <submittedName>
        <fullName evidence="1">Uncharacterized protein</fullName>
    </submittedName>
</protein>
<evidence type="ECO:0000313" key="1">
    <source>
        <dbReference type="EMBL" id="KAF6731066.1"/>
    </source>
</evidence>
<dbReference type="AlphaFoldDB" id="A0A834CQJ8"/>
<name>A0A834CQJ8_ORYME</name>
<sequence>MGRFLHGSEQPIPMICGLLKENNKEGESIKSKQKTGGKNDTHLMQHHSNEGCLYKIVQLHVGYRDNIPKTMQVTKRNNHNKHGTALIGMLHTLFCIFFTLHQSRSALRSTAALRVVMNSNQAGGDGKSQVYPVASLNQYFNIQRKPGSSGQEKGQKMGGYC</sequence>
<proteinExistence type="predicted"/>
<evidence type="ECO:0000313" key="2">
    <source>
        <dbReference type="Proteomes" id="UP000646548"/>
    </source>
</evidence>
<accession>A0A834CQJ8</accession>
<dbReference type="Proteomes" id="UP000646548">
    <property type="component" value="Unassembled WGS sequence"/>
</dbReference>
<comment type="caution">
    <text evidence="1">The sequence shown here is derived from an EMBL/GenBank/DDBJ whole genome shotgun (WGS) entry which is preliminary data.</text>
</comment>
<reference evidence="1" key="1">
    <citation type="journal article" name="BMC Genomics">
        <title>Long-read sequencing and de novo genome assembly of marine medaka (Oryzias melastigma).</title>
        <authorList>
            <person name="Liang P."/>
            <person name="Saqib H.S.A."/>
            <person name="Ni X."/>
            <person name="Shen Y."/>
        </authorList>
    </citation>
    <scope>NUCLEOTIDE SEQUENCE</scope>
    <source>
        <strain evidence="1">Bigg-433</strain>
    </source>
</reference>